<dbReference type="InterPro" id="IPR007346">
    <property type="entry name" value="Endonuclease-I"/>
</dbReference>
<keyword evidence="5" id="KW-1185">Reference proteome</keyword>
<gene>
    <name evidence="4" type="ORF">EIZ62_31720</name>
</gene>
<dbReference type="SUPFAM" id="SSF54060">
    <property type="entry name" value="His-Me finger endonucleases"/>
    <property type="match status" value="1"/>
</dbReference>
<organism evidence="4 5">
    <name type="scientific">Streptomyces ficellus</name>
    <dbReference type="NCBI Taxonomy" id="1977088"/>
    <lineage>
        <taxon>Bacteria</taxon>
        <taxon>Bacillati</taxon>
        <taxon>Actinomycetota</taxon>
        <taxon>Actinomycetes</taxon>
        <taxon>Kitasatosporales</taxon>
        <taxon>Streptomycetaceae</taxon>
        <taxon>Streptomyces</taxon>
    </lineage>
</organism>
<evidence type="ECO:0000256" key="3">
    <source>
        <dbReference type="SAM" id="SignalP"/>
    </source>
</evidence>
<reference evidence="4 5" key="1">
    <citation type="submission" date="2018-12" db="EMBL/GenBank/DDBJ databases">
        <title>Complete genome sequence of Streptomyces ficellus NRRL8067, the producer of ficellomycin, feldamycin and nojirimycin.</title>
        <authorList>
            <person name="Zhang H."/>
            <person name="Yue R."/>
            <person name="Liu Y."/>
            <person name="Li M."/>
            <person name="Mu H."/>
            <person name="Zhang J."/>
        </authorList>
    </citation>
    <scope>NUCLEOTIDE SEQUENCE [LARGE SCALE GENOMIC DNA]</scope>
    <source>
        <strain evidence="4 5">NRRL 8067</strain>
    </source>
</reference>
<feature type="chain" id="PRO_5026330074" evidence="3">
    <location>
        <begin position="32"/>
        <end position="277"/>
    </location>
</feature>
<dbReference type="KEGG" id="sfic:EIZ62_31720"/>
<evidence type="ECO:0000256" key="1">
    <source>
        <dbReference type="ARBA" id="ARBA00022722"/>
    </source>
</evidence>
<name>A0A6I6FLD4_9ACTN</name>
<dbReference type="OrthoDB" id="9800417at2"/>
<dbReference type="InterPro" id="IPR044925">
    <property type="entry name" value="His-Me_finger_sf"/>
</dbReference>
<dbReference type="Pfam" id="PF04231">
    <property type="entry name" value="Endonuclease_1"/>
    <property type="match status" value="1"/>
</dbReference>
<dbReference type="InterPro" id="IPR006311">
    <property type="entry name" value="TAT_signal"/>
</dbReference>
<dbReference type="Proteomes" id="UP000422572">
    <property type="component" value="Chromosome"/>
</dbReference>
<keyword evidence="3" id="KW-0732">Signal</keyword>
<protein>
    <submittedName>
        <fullName evidence="4">Ribonuclease</fullName>
    </submittedName>
</protein>
<dbReference type="EMBL" id="CP034279">
    <property type="protein sequence ID" value="QGV82317.1"/>
    <property type="molecule type" value="Genomic_DNA"/>
</dbReference>
<proteinExistence type="predicted"/>
<dbReference type="PANTHER" id="PTHR33607:SF2">
    <property type="entry name" value="ENDONUCLEASE-1"/>
    <property type="match status" value="1"/>
</dbReference>
<evidence type="ECO:0000313" key="5">
    <source>
        <dbReference type="Proteomes" id="UP000422572"/>
    </source>
</evidence>
<keyword evidence="2" id="KW-0378">Hydrolase</keyword>
<dbReference type="GO" id="GO:0004518">
    <property type="term" value="F:nuclease activity"/>
    <property type="evidence" value="ECO:0007669"/>
    <property type="project" value="UniProtKB-KW"/>
</dbReference>
<sequence>MSAHRQRRPWRRPVLAVVAAGAVAVPAAAFATGPAPAPPDAPPVTAAAALDDAYYEGAAGKTGDELKTALHDIVSRQTTLSYDEVWEALKTTDEDPRNPANVILLYSGRSQAKDANGGGTDDWNREHVWAKSHGDFGTSPGPGSDIHHLRPEDASVNAVRGNLDFDNGGDAVDEAPGSLVDGDSFEPRAEVKGDVARMILYMAVRYDGTDGFPDLEPNDRVGNGSAPAMGRLSVLKQWHETDPPDAFEKSRNDKIFAIQKNRNPFVDHPEWVAAIWK</sequence>
<feature type="signal peptide" evidence="3">
    <location>
        <begin position="1"/>
        <end position="31"/>
    </location>
</feature>
<keyword evidence="1" id="KW-0540">Nuclease</keyword>
<evidence type="ECO:0000313" key="4">
    <source>
        <dbReference type="EMBL" id="QGV82317.1"/>
    </source>
</evidence>
<dbReference type="PROSITE" id="PS51318">
    <property type="entry name" value="TAT"/>
    <property type="match status" value="1"/>
</dbReference>
<dbReference type="GO" id="GO:0016787">
    <property type="term" value="F:hydrolase activity"/>
    <property type="evidence" value="ECO:0007669"/>
    <property type="project" value="UniProtKB-KW"/>
</dbReference>
<evidence type="ECO:0000256" key="2">
    <source>
        <dbReference type="ARBA" id="ARBA00022801"/>
    </source>
</evidence>
<dbReference type="AlphaFoldDB" id="A0A6I6FLD4"/>
<dbReference type="RefSeq" id="WP_156696058.1">
    <property type="nucleotide sequence ID" value="NZ_CP034279.1"/>
</dbReference>
<accession>A0A6I6FLD4</accession>
<dbReference type="PANTHER" id="PTHR33607">
    <property type="entry name" value="ENDONUCLEASE-1"/>
    <property type="match status" value="1"/>
</dbReference>